<dbReference type="Proteomes" id="UP000593818">
    <property type="component" value="Chromosome"/>
</dbReference>
<evidence type="ECO:0000313" key="1">
    <source>
        <dbReference type="EMBL" id="QOV98827.1"/>
    </source>
</evidence>
<dbReference type="EMBL" id="CP063450">
    <property type="protein sequence ID" value="QOV98827.1"/>
    <property type="molecule type" value="Genomic_DNA"/>
</dbReference>
<gene>
    <name evidence="1" type="ORF">INP59_24075</name>
</gene>
<organism evidence="1 2">
    <name type="scientific">Rhodococcus pyridinivorans</name>
    <dbReference type="NCBI Taxonomy" id="103816"/>
    <lineage>
        <taxon>Bacteria</taxon>
        <taxon>Bacillati</taxon>
        <taxon>Actinomycetota</taxon>
        <taxon>Actinomycetes</taxon>
        <taxon>Mycobacteriales</taxon>
        <taxon>Nocardiaceae</taxon>
        <taxon>Rhodococcus</taxon>
    </lineage>
</organism>
<protein>
    <recommendedName>
        <fullName evidence="3">Integrase-like protein</fullName>
    </recommendedName>
</protein>
<sequence>MFIDEHKHRWGIEPICRVPSENTGREDVEAATVQWVHWFDTERVHGILDYRTPTEIETAYYAQPPAAPAA</sequence>
<proteinExistence type="predicted"/>
<reference evidence="1 2" key="1">
    <citation type="submission" date="2020-10" db="EMBL/GenBank/DDBJ databases">
        <title>Whole genome sequence of oil-degrading bacteria Rhodococcus pyridinivorans strain 5Ap.</title>
        <authorList>
            <person name="Akhremchuk A.E."/>
            <person name="Valentovich L.N."/>
            <person name="Charniauskaya M.I."/>
            <person name="Bukliarevich H.A."/>
            <person name="Titok M.A."/>
        </authorList>
    </citation>
    <scope>NUCLEOTIDE SEQUENCE [LARGE SCALE GENOMIC DNA]</scope>
    <source>
        <strain evidence="1 2">5Ap</strain>
    </source>
</reference>
<dbReference type="RefSeq" id="WP_193902856.1">
    <property type="nucleotide sequence ID" value="NZ_CP063450.1"/>
</dbReference>
<evidence type="ECO:0008006" key="3">
    <source>
        <dbReference type="Google" id="ProtNLM"/>
    </source>
</evidence>
<evidence type="ECO:0000313" key="2">
    <source>
        <dbReference type="Proteomes" id="UP000593818"/>
    </source>
</evidence>
<dbReference type="AlphaFoldDB" id="A0A7M2XMC0"/>
<accession>A0A7M2XMC0</accession>
<keyword evidence="2" id="KW-1185">Reference proteome</keyword>
<name>A0A7M2XMC0_9NOCA</name>